<dbReference type="AlphaFoldDB" id="A0A1R1LJ88"/>
<evidence type="ECO:0000313" key="8">
    <source>
        <dbReference type="EMBL" id="OMH27592.1"/>
    </source>
</evidence>
<dbReference type="Pfam" id="PF00933">
    <property type="entry name" value="Glyco_hydro_3"/>
    <property type="match status" value="1"/>
</dbReference>
<comment type="caution">
    <text evidence="8">The sequence shown here is derived from an EMBL/GenBank/DDBJ whole genome shotgun (WGS) entry which is preliminary data.</text>
</comment>
<evidence type="ECO:0000256" key="2">
    <source>
        <dbReference type="ARBA" id="ARBA00005336"/>
    </source>
</evidence>
<gene>
    <name evidence="8" type="ORF">BKD30_02755</name>
</gene>
<feature type="domain" description="Glycoside hydrolase family 3 N-terminal" evidence="7">
    <location>
        <begin position="40"/>
        <end position="363"/>
    </location>
</feature>
<dbReference type="STRING" id="554083.BKD30_02755"/>
<dbReference type="Proteomes" id="UP000187085">
    <property type="component" value="Unassembled WGS sequence"/>
</dbReference>
<proteinExistence type="inferred from homology"/>
<evidence type="ECO:0000259" key="7">
    <source>
        <dbReference type="Pfam" id="PF00933"/>
    </source>
</evidence>
<feature type="compositionally biased region" description="Polar residues" evidence="6">
    <location>
        <begin position="226"/>
        <end position="238"/>
    </location>
</feature>
<dbReference type="InterPro" id="IPR017853">
    <property type="entry name" value="GH"/>
</dbReference>
<dbReference type="InterPro" id="IPR001764">
    <property type="entry name" value="Glyco_hydro_3_N"/>
</dbReference>
<evidence type="ECO:0000256" key="1">
    <source>
        <dbReference type="ARBA" id="ARBA00001231"/>
    </source>
</evidence>
<comment type="similarity">
    <text evidence="2">Belongs to the glycosyl hydrolase 3 family.</text>
</comment>
<accession>A0A1R1LJ88</accession>
<dbReference type="EMBL" id="MRDE01000016">
    <property type="protein sequence ID" value="OMH27592.1"/>
    <property type="molecule type" value="Genomic_DNA"/>
</dbReference>
<dbReference type="InterPro" id="IPR028994">
    <property type="entry name" value="Integrin_alpha_N"/>
</dbReference>
<keyword evidence="9" id="KW-1185">Reference proteome</keyword>
<evidence type="ECO:0000256" key="4">
    <source>
        <dbReference type="ARBA" id="ARBA00022801"/>
    </source>
</evidence>
<dbReference type="InterPro" id="IPR050226">
    <property type="entry name" value="NagZ_Beta-hexosaminidase"/>
</dbReference>
<evidence type="ECO:0000256" key="5">
    <source>
        <dbReference type="ARBA" id="ARBA00023295"/>
    </source>
</evidence>
<evidence type="ECO:0000256" key="3">
    <source>
        <dbReference type="ARBA" id="ARBA00012663"/>
    </source>
</evidence>
<dbReference type="GO" id="GO:0004563">
    <property type="term" value="F:beta-N-acetylhexosaminidase activity"/>
    <property type="evidence" value="ECO:0007669"/>
    <property type="project" value="UniProtKB-EC"/>
</dbReference>
<dbReference type="PANTHER" id="PTHR30480">
    <property type="entry name" value="BETA-HEXOSAMINIDASE-RELATED"/>
    <property type="match status" value="1"/>
</dbReference>
<keyword evidence="4" id="KW-0378">Hydrolase</keyword>
<name>A0A1R1LJ88_9MICC</name>
<dbReference type="GO" id="GO:0009254">
    <property type="term" value="P:peptidoglycan turnover"/>
    <property type="evidence" value="ECO:0007669"/>
    <property type="project" value="TreeGrafter"/>
</dbReference>
<evidence type="ECO:0000256" key="6">
    <source>
        <dbReference type="SAM" id="MobiDB-lite"/>
    </source>
</evidence>
<feature type="region of interest" description="Disordered" evidence="6">
    <location>
        <begin position="217"/>
        <end position="240"/>
    </location>
</feature>
<evidence type="ECO:0000313" key="9">
    <source>
        <dbReference type="Proteomes" id="UP000187085"/>
    </source>
</evidence>
<dbReference type="SUPFAM" id="SSF51445">
    <property type="entry name" value="(Trans)glycosidases"/>
    <property type="match status" value="1"/>
</dbReference>
<dbReference type="Gene3D" id="3.20.20.300">
    <property type="entry name" value="Glycoside hydrolase, family 3, N-terminal domain"/>
    <property type="match status" value="1"/>
</dbReference>
<reference evidence="8 9" key="1">
    <citation type="submission" date="2016-12" db="EMBL/GenBank/DDBJ databases">
        <title>Draft genome of Tersicoccus phoenicis 1P05MA.</title>
        <authorList>
            <person name="Nakajima Y."/>
            <person name="Yoshizawa S."/>
            <person name="Nakamura K."/>
            <person name="Ogura Y."/>
            <person name="Hayashi T."/>
            <person name="Kogure K."/>
        </authorList>
    </citation>
    <scope>NUCLEOTIDE SEQUENCE [LARGE SCALE GENOMIC DNA]</scope>
    <source>
        <strain evidence="8 9">1p05MA</strain>
    </source>
</reference>
<protein>
    <recommendedName>
        <fullName evidence="3">beta-N-acetylhexosaminidase</fullName>
        <ecNumber evidence="3">3.2.1.52</ecNumber>
    </recommendedName>
</protein>
<sequence length="616" mass="62996">MALGLVSATVAPAQGAPVAPARAVPASVIPGAGNLTGRLTLEQRVGQLFMTANTATGVDPAVTALIRGRHIGNVMLSGRSSAGIGATAAVSRDLQATAGAATGGYRLAVGTDQEGGAVQVLRGPGFSTIPSALTQGTWSDATLRSSAAAWGRQLLYAGVTVDLAPVADTVPSPRFAPSNAPIGAFARQYGYTPAQVSAKSRAFAAGLRDAGVAPTPKHFPGLGRVTGNTDTTAGVTDRQTTRTDPYLQPFRDQVAAGARWMMVSTAYYSRIDAARPAAFSPTVLSGMLRSDLGFGGIVISDDLCNAKQVAAWTPAQRAVNFIGAGGSMVLCASPTMTAQMYDAVLARARSDSAFAAKVNQAALIVTRTKATSGSPSIPSSADLIARGSNNDLLDYAGSGRGTVLPARRIGTGWGAMRSGATVDYNGDGTFDIVASFTGGDLKLYPGYNGGGFAPPVTIGRGWGGYQVIPGTWIDAARYPGVVAKSPDGRLLYYANPSAGTTAAGTLIASSWPAVETVMLDTDGDGHADLLARTGDGLLRLYRGDGAGRLTGAPTVVGRGWNRIRGMTVVHGFTAPTSTGLLATFDDGSLRYYPVAAGRVSGGPTVGSGWTRMTTLR</sequence>
<comment type="catalytic activity">
    <reaction evidence="1">
        <text>Hydrolysis of terminal non-reducing N-acetyl-D-hexosamine residues in N-acetyl-beta-D-hexosaminides.</text>
        <dbReference type="EC" id="3.2.1.52"/>
    </reaction>
</comment>
<dbReference type="OrthoDB" id="9805821at2"/>
<dbReference type="InterPro" id="IPR036962">
    <property type="entry name" value="Glyco_hydro_3_N_sf"/>
</dbReference>
<keyword evidence="5" id="KW-0326">Glycosidase</keyword>
<dbReference type="PANTHER" id="PTHR30480:SF13">
    <property type="entry name" value="BETA-HEXOSAMINIDASE"/>
    <property type="match status" value="1"/>
</dbReference>
<dbReference type="EC" id="3.2.1.52" evidence="3"/>
<dbReference type="SUPFAM" id="SSF69318">
    <property type="entry name" value="Integrin alpha N-terminal domain"/>
    <property type="match status" value="1"/>
</dbReference>
<dbReference type="GO" id="GO:0005975">
    <property type="term" value="P:carbohydrate metabolic process"/>
    <property type="evidence" value="ECO:0007669"/>
    <property type="project" value="InterPro"/>
</dbReference>
<organism evidence="8 9">
    <name type="scientific">Tersicoccus phoenicis</name>
    <dbReference type="NCBI Taxonomy" id="554083"/>
    <lineage>
        <taxon>Bacteria</taxon>
        <taxon>Bacillati</taxon>
        <taxon>Actinomycetota</taxon>
        <taxon>Actinomycetes</taxon>
        <taxon>Micrococcales</taxon>
        <taxon>Micrococcaceae</taxon>
        <taxon>Tersicoccus</taxon>
    </lineage>
</organism>